<accession>A0A0A9D5A3</accession>
<reference evidence="1" key="2">
    <citation type="journal article" date="2015" name="Data Brief">
        <title>Shoot transcriptome of the giant reed, Arundo donax.</title>
        <authorList>
            <person name="Barrero R.A."/>
            <person name="Guerrero F.D."/>
            <person name="Moolhuijzen P."/>
            <person name="Goolsby J.A."/>
            <person name="Tidwell J."/>
            <person name="Bellgard S.E."/>
            <person name="Bellgard M.I."/>
        </authorList>
    </citation>
    <scope>NUCLEOTIDE SEQUENCE</scope>
    <source>
        <tissue evidence="1">Shoot tissue taken approximately 20 cm above the soil surface</tissue>
    </source>
</reference>
<dbReference type="EMBL" id="GBRH01214909">
    <property type="protein sequence ID" value="JAD82986.1"/>
    <property type="molecule type" value="Transcribed_RNA"/>
</dbReference>
<proteinExistence type="predicted"/>
<dbReference type="AlphaFoldDB" id="A0A0A9D5A3"/>
<sequence>MDSWNQSKKSVCIKQGTTRHGCCPEKIQKCTNGCKCIVNDVNSHPISTSNPYKGVQASVLILFWLYGLDKKNMFLFQ</sequence>
<name>A0A0A9D5A3_ARUDO</name>
<protein>
    <submittedName>
        <fullName evidence="1">Uncharacterized protein</fullName>
    </submittedName>
</protein>
<evidence type="ECO:0000313" key="1">
    <source>
        <dbReference type="EMBL" id="JAD82986.1"/>
    </source>
</evidence>
<reference evidence="1" key="1">
    <citation type="submission" date="2014-09" db="EMBL/GenBank/DDBJ databases">
        <authorList>
            <person name="Magalhaes I.L.F."/>
            <person name="Oliveira U."/>
            <person name="Santos F.R."/>
            <person name="Vidigal T.H.D.A."/>
            <person name="Brescovit A.D."/>
            <person name="Santos A.J."/>
        </authorList>
    </citation>
    <scope>NUCLEOTIDE SEQUENCE</scope>
    <source>
        <tissue evidence="1">Shoot tissue taken approximately 20 cm above the soil surface</tissue>
    </source>
</reference>
<organism evidence="1">
    <name type="scientific">Arundo donax</name>
    <name type="common">Giant reed</name>
    <name type="synonym">Donax arundinaceus</name>
    <dbReference type="NCBI Taxonomy" id="35708"/>
    <lineage>
        <taxon>Eukaryota</taxon>
        <taxon>Viridiplantae</taxon>
        <taxon>Streptophyta</taxon>
        <taxon>Embryophyta</taxon>
        <taxon>Tracheophyta</taxon>
        <taxon>Spermatophyta</taxon>
        <taxon>Magnoliopsida</taxon>
        <taxon>Liliopsida</taxon>
        <taxon>Poales</taxon>
        <taxon>Poaceae</taxon>
        <taxon>PACMAD clade</taxon>
        <taxon>Arundinoideae</taxon>
        <taxon>Arundineae</taxon>
        <taxon>Arundo</taxon>
    </lineage>
</organism>